<dbReference type="InterPro" id="IPR058240">
    <property type="entry name" value="rSAM_sf"/>
</dbReference>
<dbReference type="SFLD" id="SFLDG01123">
    <property type="entry name" value="methyltransferase_(Class_B)"/>
    <property type="match status" value="1"/>
</dbReference>
<evidence type="ECO:0000256" key="3">
    <source>
        <dbReference type="ARBA" id="ARBA00022679"/>
    </source>
</evidence>
<dbReference type="Pfam" id="PF04055">
    <property type="entry name" value="Radical_SAM"/>
    <property type="match status" value="1"/>
</dbReference>
<dbReference type="AlphaFoldDB" id="A0A0G0WKT1"/>
<evidence type="ECO:0000256" key="2">
    <source>
        <dbReference type="ARBA" id="ARBA00022603"/>
    </source>
</evidence>
<dbReference type="SFLD" id="SFLDS00029">
    <property type="entry name" value="Radical_SAM"/>
    <property type="match status" value="1"/>
</dbReference>
<dbReference type="InterPro" id="IPR051198">
    <property type="entry name" value="BchE-like"/>
</dbReference>
<dbReference type="GO" id="GO:0003824">
    <property type="term" value="F:catalytic activity"/>
    <property type="evidence" value="ECO:0007669"/>
    <property type="project" value="InterPro"/>
</dbReference>
<dbReference type="SMART" id="SM00729">
    <property type="entry name" value="Elp3"/>
    <property type="match status" value="1"/>
</dbReference>
<dbReference type="SFLD" id="SFLDG01082">
    <property type="entry name" value="B12-binding_domain_containing"/>
    <property type="match status" value="1"/>
</dbReference>
<dbReference type="InterPro" id="IPR006638">
    <property type="entry name" value="Elp3/MiaA/NifB-like_rSAM"/>
</dbReference>
<dbReference type="InterPro" id="IPR007197">
    <property type="entry name" value="rSAM"/>
</dbReference>
<comment type="caution">
    <text evidence="9">The sequence shown here is derived from an EMBL/GenBank/DDBJ whole genome shotgun (WGS) entry which is preliminary data.</text>
</comment>
<keyword evidence="7" id="KW-0411">Iron-sulfur</keyword>
<keyword evidence="3" id="KW-0808">Transferase</keyword>
<evidence type="ECO:0000256" key="5">
    <source>
        <dbReference type="ARBA" id="ARBA00022723"/>
    </source>
</evidence>
<comment type="cofactor">
    <cofactor evidence="1">
        <name>[4Fe-4S] cluster</name>
        <dbReference type="ChEBI" id="CHEBI:49883"/>
    </cofactor>
</comment>
<dbReference type="PANTHER" id="PTHR43409:SF7">
    <property type="entry name" value="BLL1977 PROTEIN"/>
    <property type="match status" value="1"/>
</dbReference>
<evidence type="ECO:0000313" key="9">
    <source>
        <dbReference type="EMBL" id="KKS13434.1"/>
    </source>
</evidence>
<dbReference type="EMBL" id="LCBP01000005">
    <property type="protein sequence ID" value="KKS13434.1"/>
    <property type="molecule type" value="Genomic_DNA"/>
</dbReference>
<sequence>MYVRDYFCSKISKADYINAPIDLVMISGVLNTGEFDLKVIDAVAEKIPTSACFQEISGFNPDAIIILIGSASLAEDKEFLKNLKEKTSAEIFVIGDFLLTESKSFLEEFAFIKGVILNFISDGIYWQLKKEKEKIKDMAVREGVNIIFYPKSAAKSFSVNMPLHEQFIKKPYRMPFVRKYPFATTIMSYACPYRCTFCVMNTLPYIERDLDNLFAELDYLKSLGVKEILFLDQTIGLNRNRHVEFLKRMIDKNYCFGWFGFTRVDVIDEEIMKMMKKAGCHTLWFGVETSSDETLRAYGKGYTKKQVLGAFAVAKKVGIKTLATFLIGLPEETKETIEDTIKFSKELNPDYASFSFAVPRFGTKLREKAVKSGLVSDNDKTMDQSGRRITMGTISLSKRDMQKLKRKAILGFYLRPSYILKRLRSLKSFTELKINWQNFLSLIKNEI</sequence>
<dbReference type="PANTHER" id="PTHR43409">
    <property type="entry name" value="ANAEROBIC MAGNESIUM-PROTOPORPHYRIN IX MONOMETHYL ESTER CYCLASE-RELATED"/>
    <property type="match status" value="1"/>
</dbReference>
<dbReference type="GO" id="GO:0046872">
    <property type="term" value="F:metal ion binding"/>
    <property type="evidence" value="ECO:0007669"/>
    <property type="project" value="UniProtKB-KW"/>
</dbReference>
<keyword evidence="6" id="KW-0408">Iron</keyword>
<dbReference type="SUPFAM" id="SSF102114">
    <property type="entry name" value="Radical SAM enzymes"/>
    <property type="match status" value="1"/>
</dbReference>
<evidence type="ECO:0000256" key="1">
    <source>
        <dbReference type="ARBA" id="ARBA00001966"/>
    </source>
</evidence>
<name>A0A0G0WKT1_9BACT</name>
<dbReference type="CDD" id="cd01335">
    <property type="entry name" value="Radical_SAM"/>
    <property type="match status" value="1"/>
</dbReference>
<dbReference type="InterPro" id="IPR023404">
    <property type="entry name" value="rSAM_horseshoe"/>
</dbReference>
<evidence type="ECO:0000313" key="10">
    <source>
        <dbReference type="Proteomes" id="UP000034299"/>
    </source>
</evidence>
<evidence type="ECO:0000256" key="4">
    <source>
        <dbReference type="ARBA" id="ARBA00022691"/>
    </source>
</evidence>
<dbReference type="PROSITE" id="PS51918">
    <property type="entry name" value="RADICAL_SAM"/>
    <property type="match status" value="1"/>
</dbReference>
<organism evidence="9 10">
    <name type="scientific">Candidatus Magasanikbacteria bacterium GW2011_GWA2_41_55</name>
    <dbReference type="NCBI Taxonomy" id="1619038"/>
    <lineage>
        <taxon>Bacteria</taxon>
        <taxon>Candidatus Magasanikiibacteriota</taxon>
    </lineage>
</organism>
<evidence type="ECO:0000256" key="6">
    <source>
        <dbReference type="ARBA" id="ARBA00023004"/>
    </source>
</evidence>
<keyword evidence="4" id="KW-0949">S-adenosyl-L-methionine</keyword>
<dbReference type="GO" id="GO:0051539">
    <property type="term" value="F:4 iron, 4 sulfur cluster binding"/>
    <property type="evidence" value="ECO:0007669"/>
    <property type="project" value="UniProtKB-KW"/>
</dbReference>
<protein>
    <recommendedName>
        <fullName evidence="8">Radical SAM core domain-containing protein</fullName>
    </recommendedName>
</protein>
<feature type="domain" description="Radical SAM core" evidence="8">
    <location>
        <begin position="177"/>
        <end position="399"/>
    </location>
</feature>
<dbReference type="Proteomes" id="UP000034299">
    <property type="component" value="Unassembled WGS sequence"/>
</dbReference>
<evidence type="ECO:0000259" key="8">
    <source>
        <dbReference type="PROSITE" id="PS51918"/>
    </source>
</evidence>
<evidence type="ECO:0000256" key="7">
    <source>
        <dbReference type="ARBA" id="ARBA00023014"/>
    </source>
</evidence>
<reference evidence="9 10" key="1">
    <citation type="journal article" date="2015" name="Nature">
        <title>rRNA introns, odd ribosomes, and small enigmatic genomes across a large radiation of phyla.</title>
        <authorList>
            <person name="Brown C.T."/>
            <person name="Hug L.A."/>
            <person name="Thomas B.C."/>
            <person name="Sharon I."/>
            <person name="Castelle C.J."/>
            <person name="Singh A."/>
            <person name="Wilkins M.J."/>
            <person name="Williams K.H."/>
            <person name="Banfield J.F."/>
        </authorList>
    </citation>
    <scope>NUCLEOTIDE SEQUENCE [LARGE SCALE GENOMIC DNA]</scope>
</reference>
<proteinExistence type="predicted"/>
<gene>
    <name evidence="9" type="ORF">UU69_C0005G0006</name>
</gene>
<keyword evidence="2" id="KW-0489">Methyltransferase</keyword>
<keyword evidence="5" id="KW-0479">Metal-binding</keyword>
<dbReference type="Gene3D" id="3.80.30.20">
    <property type="entry name" value="tm_1862 like domain"/>
    <property type="match status" value="1"/>
</dbReference>
<accession>A0A0G0WKT1</accession>
<dbReference type="InterPro" id="IPR034466">
    <property type="entry name" value="Methyltransferase_Class_B"/>
</dbReference>